<evidence type="ECO:0000313" key="2">
    <source>
        <dbReference type="EnsemblMetazoa" id="XP_030854921"/>
    </source>
</evidence>
<evidence type="ECO:0000256" key="1">
    <source>
        <dbReference type="SAM" id="MobiDB-lite"/>
    </source>
</evidence>
<accession>A0A7M7PQU0</accession>
<feature type="region of interest" description="Disordered" evidence="1">
    <location>
        <begin position="580"/>
        <end position="696"/>
    </location>
</feature>
<dbReference type="EnsemblMetazoa" id="XM_030999061">
    <property type="protein sequence ID" value="XP_030854921"/>
    <property type="gene ID" value="LOC763563"/>
</dbReference>
<keyword evidence="3" id="KW-1185">Reference proteome</keyword>
<sequence>MALSQVCIEILECLLTHRAAFTSSGRSVHDEVLNVRVNRRQDKTPCNVVNFIAEGAWTSLLSCEGVIDDCPSLASVLSEDLHNSVAETKARDGASRMRYIAVNQSKEDTYTVTMENGGLDIIHEGACSAVQNTWSEVTITLECSSTVVELSKCAMDVRNFLFKFKLVHPSISVGLSSTSDELLLYNFGEEQFESASVCHGINMITDPRYFIISDGVEGAPCHHLSPVSEGSFVFLSPSLSTSESPLSLRCVAVATLVPPPSRPSAPLLQAQAVTPSQLWLSVYGPGSFPLAHPAWSPMETQLNLKHLVKWEDLGLALAGGELEAGPGSLNLPIRDCFKPDLQAFFCGCTKPCEPSHIIHLMLFLKENFKGCAMTAPNRLALLNRVRQEFPRICAQQLSRIQKIIHDTLAKLLGSSRPARKDRAAIMKSAVPSIKSSLHKIISHSTNDAFRRRCLDAVQASNCLELTDRLSRHLNALCERQTPGHQGNDHSQSAVDSQRQFPCEGDDEDGGRVPSDDSNLASSSSAFSSWMPHHQETAARDTLLTEESEEDADFDLLDETRLQHCDSMEVNQDDIPALCSVPRPSSCPQRNQDQSSPFVSTLPVNPSSTLPSLSASSRLLPSSSAQAKKQARPSASNQSTSCSSSSLPPGSSSHVQPCEGIPYHGNMTADGMDASSGRPDAGPAHGDEQKRNKVQDNDVQMMQESLSGELGNDWFETLMDHDDWMSNEI</sequence>
<evidence type="ECO:0000313" key="3">
    <source>
        <dbReference type="Proteomes" id="UP000007110"/>
    </source>
</evidence>
<dbReference type="GeneID" id="763563"/>
<proteinExistence type="predicted"/>
<dbReference type="OMA" id="CIEILEC"/>
<feature type="compositionally biased region" description="Low complexity" evidence="1">
    <location>
        <begin position="515"/>
        <end position="528"/>
    </location>
</feature>
<reference evidence="2" key="2">
    <citation type="submission" date="2021-01" db="UniProtKB">
        <authorList>
            <consortium name="EnsemblMetazoa"/>
        </authorList>
    </citation>
    <scope>IDENTIFICATION</scope>
</reference>
<dbReference type="KEGG" id="spu:763563"/>
<dbReference type="PANTHER" id="PTHR14652:SF2">
    <property type="entry name" value="TYPE 2 DNA TOPOISOMERASE 6 SUBUNIT B-LIKE"/>
    <property type="match status" value="1"/>
</dbReference>
<dbReference type="AlphaFoldDB" id="A0A7M7PQU0"/>
<dbReference type="Proteomes" id="UP000007110">
    <property type="component" value="Unassembled WGS sequence"/>
</dbReference>
<dbReference type="PANTHER" id="PTHR14652">
    <property type="entry name" value="TYPE 2 DNA TOPOISOMERASE 6 SUBUNIT B-LIKE"/>
    <property type="match status" value="1"/>
</dbReference>
<dbReference type="GO" id="GO:0042138">
    <property type="term" value="P:meiotic DNA double-strand break formation"/>
    <property type="evidence" value="ECO:0007669"/>
    <property type="project" value="InterPro"/>
</dbReference>
<dbReference type="Pfam" id="PF15091">
    <property type="entry name" value="DUF4554"/>
    <property type="match status" value="1"/>
</dbReference>
<dbReference type="InParanoid" id="A0A7M7PQU0"/>
<feature type="compositionally biased region" description="Polar residues" evidence="1">
    <location>
        <begin position="585"/>
        <end position="604"/>
    </location>
</feature>
<organism evidence="2 3">
    <name type="scientific">Strongylocentrotus purpuratus</name>
    <name type="common">Purple sea urchin</name>
    <dbReference type="NCBI Taxonomy" id="7668"/>
    <lineage>
        <taxon>Eukaryota</taxon>
        <taxon>Metazoa</taxon>
        <taxon>Echinodermata</taxon>
        <taxon>Eleutherozoa</taxon>
        <taxon>Echinozoa</taxon>
        <taxon>Echinoidea</taxon>
        <taxon>Euechinoidea</taxon>
        <taxon>Echinacea</taxon>
        <taxon>Camarodonta</taxon>
        <taxon>Echinidea</taxon>
        <taxon>Strongylocentrotidae</taxon>
        <taxon>Strongylocentrotus</taxon>
    </lineage>
</organism>
<dbReference type="RefSeq" id="XP_030854921.1">
    <property type="nucleotide sequence ID" value="XM_030999061.1"/>
</dbReference>
<dbReference type="InterPro" id="IPR028040">
    <property type="entry name" value="TopoVIB-like"/>
</dbReference>
<name>A0A7M7PQU0_STRPU</name>
<protein>
    <submittedName>
        <fullName evidence="2">Uncharacterized protein</fullName>
    </submittedName>
</protein>
<feature type="compositionally biased region" description="Low complexity" evidence="1">
    <location>
        <begin position="632"/>
        <end position="652"/>
    </location>
</feature>
<feature type="compositionally biased region" description="Low complexity" evidence="1">
    <location>
        <begin position="605"/>
        <end position="623"/>
    </location>
</feature>
<feature type="compositionally biased region" description="Polar residues" evidence="1">
    <location>
        <begin position="482"/>
        <end position="499"/>
    </location>
</feature>
<feature type="region of interest" description="Disordered" evidence="1">
    <location>
        <begin position="480"/>
        <end position="549"/>
    </location>
</feature>
<dbReference type="OrthoDB" id="10435498at2759"/>
<reference evidence="3" key="1">
    <citation type="submission" date="2015-02" db="EMBL/GenBank/DDBJ databases">
        <title>Genome sequencing for Strongylocentrotus purpuratus.</title>
        <authorList>
            <person name="Murali S."/>
            <person name="Liu Y."/>
            <person name="Vee V."/>
            <person name="English A."/>
            <person name="Wang M."/>
            <person name="Skinner E."/>
            <person name="Han Y."/>
            <person name="Muzny D.M."/>
            <person name="Worley K.C."/>
            <person name="Gibbs R.A."/>
        </authorList>
    </citation>
    <scope>NUCLEOTIDE SEQUENCE</scope>
</reference>
<feature type="compositionally biased region" description="Basic and acidic residues" evidence="1">
    <location>
        <begin position="684"/>
        <end position="695"/>
    </location>
</feature>